<evidence type="ECO:0000313" key="1">
    <source>
        <dbReference type="EMBL" id="MBB6096138.1"/>
    </source>
</evidence>
<gene>
    <name evidence="1" type="ORF">HNQ60_005029</name>
</gene>
<dbReference type="Proteomes" id="UP000588068">
    <property type="component" value="Unassembled WGS sequence"/>
</dbReference>
<evidence type="ECO:0008006" key="3">
    <source>
        <dbReference type="Google" id="ProtNLM"/>
    </source>
</evidence>
<evidence type="ECO:0000313" key="2">
    <source>
        <dbReference type="Proteomes" id="UP000588068"/>
    </source>
</evidence>
<dbReference type="RefSeq" id="WP_184335510.1">
    <property type="nucleotide sequence ID" value="NZ_JACHHZ010000006.1"/>
</dbReference>
<organism evidence="1 2">
    <name type="scientific">Povalibacter uvarum</name>
    <dbReference type="NCBI Taxonomy" id="732238"/>
    <lineage>
        <taxon>Bacteria</taxon>
        <taxon>Pseudomonadati</taxon>
        <taxon>Pseudomonadota</taxon>
        <taxon>Gammaproteobacteria</taxon>
        <taxon>Steroidobacterales</taxon>
        <taxon>Steroidobacteraceae</taxon>
        <taxon>Povalibacter</taxon>
    </lineage>
</organism>
<sequence>MNGFRIRGLPAQRFAHLFALDDAQLATHSARRMIARETGFPCRISLTDAAAGDPVILVNYEHHPVDTPFRSSFAIYVREGETTFDAVNDVPAQLRKRLLSLRGYDREGMLRTADVVDGQRLEPGIEAIFANEEVAYIHAHFAKPGCYAALIERAG</sequence>
<comment type="caution">
    <text evidence="1">The sequence shown here is derived from an EMBL/GenBank/DDBJ whole genome shotgun (WGS) entry which is preliminary data.</text>
</comment>
<keyword evidence="2" id="KW-1185">Reference proteome</keyword>
<name>A0A841HW44_9GAMM</name>
<dbReference type="InterPro" id="IPR009593">
    <property type="entry name" value="DUF1203"/>
</dbReference>
<reference evidence="1 2" key="1">
    <citation type="submission" date="2020-08" db="EMBL/GenBank/DDBJ databases">
        <title>Genomic Encyclopedia of Type Strains, Phase IV (KMG-IV): sequencing the most valuable type-strain genomes for metagenomic binning, comparative biology and taxonomic classification.</title>
        <authorList>
            <person name="Goeker M."/>
        </authorList>
    </citation>
    <scope>NUCLEOTIDE SEQUENCE [LARGE SCALE GENOMIC DNA]</scope>
    <source>
        <strain evidence="1 2">DSM 26723</strain>
    </source>
</reference>
<accession>A0A841HW44</accession>
<protein>
    <recommendedName>
        <fullName evidence="3">DUF1203 domain-containing protein</fullName>
    </recommendedName>
</protein>
<proteinExistence type="predicted"/>
<dbReference type="EMBL" id="JACHHZ010000006">
    <property type="protein sequence ID" value="MBB6096138.1"/>
    <property type="molecule type" value="Genomic_DNA"/>
</dbReference>
<dbReference type="Pfam" id="PF06718">
    <property type="entry name" value="DUF1203"/>
    <property type="match status" value="1"/>
</dbReference>
<dbReference type="AlphaFoldDB" id="A0A841HW44"/>
<dbReference type="PIRSF" id="PIRSF034110">
    <property type="entry name" value="DUF1203"/>
    <property type="match status" value="1"/>
</dbReference>